<dbReference type="InterPro" id="IPR013078">
    <property type="entry name" value="His_Pase_superF_clade-1"/>
</dbReference>
<evidence type="ECO:0000313" key="2">
    <source>
        <dbReference type="Proteomes" id="UP000003494"/>
    </source>
</evidence>
<dbReference type="Gene3D" id="3.40.50.1240">
    <property type="entry name" value="Phosphoglycerate mutase-like"/>
    <property type="match status" value="1"/>
</dbReference>
<dbReference type="STRING" id="626523.GCWU000342_00628"/>
<dbReference type="eggNOG" id="COG0406">
    <property type="taxonomic scope" value="Bacteria"/>
</dbReference>
<dbReference type="Proteomes" id="UP000003494">
    <property type="component" value="Unassembled WGS sequence"/>
</dbReference>
<dbReference type="SMART" id="SM00855">
    <property type="entry name" value="PGAM"/>
    <property type="match status" value="1"/>
</dbReference>
<dbReference type="EMBL" id="ACIP02000001">
    <property type="protein sequence ID" value="EEP29272.1"/>
    <property type="molecule type" value="Genomic_DNA"/>
</dbReference>
<protein>
    <submittedName>
        <fullName evidence="1">Phosphoglycerate mutase family protein</fullName>
    </submittedName>
</protein>
<dbReference type="HOGENOM" id="CLU_072580_0_0_9"/>
<organism evidence="1 2">
    <name type="scientific">Shuttleworthella satelles DSM 14600</name>
    <dbReference type="NCBI Taxonomy" id="626523"/>
    <lineage>
        <taxon>Bacteria</taxon>
        <taxon>Bacillati</taxon>
        <taxon>Bacillota</taxon>
        <taxon>Clostridia</taxon>
        <taxon>Lachnospirales</taxon>
        <taxon>Lachnospiraceae</taxon>
        <taxon>Shuttleworthella</taxon>
    </lineage>
</organism>
<gene>
    <name evidence="1" type="ORF">GCWU000342_00628</name>
</gene>
<accession>C4G9H5</accession>
<proteinExistence type="predicted"/>
<dbReference type="CDD" id="cd07067">
    <property type="entry name" value="HP_PGM_like"/>
    <property type="match status" value="1"/>
</dbReference>
<dbReference type="SUPFAM" id="SSF53254">
    <property type="entry name" value="Phosphoglycerate mutase-like"/>
    <property type="match status" value="1"/>
</dbReference>
<sequence length="331" mass="37829">MGMRIHQKGANMKIIFVRHAEPFYDTDTLTDKGKREAALLAERARDWQITQAYVSPLGRAQDTALPTLKADGIRLECHYPTPAADVIKDPDPKVCLVYPWLREFSIPINPDMHPMNARVPWDYPPYYLSEHPELYDPKAWFSSSIYRSFSVHASTLDGVEAELTPEVRTIYGQYFKRDPRKTYIQQEYEWVCGRFDQVLTQWGYHRDGLHYRTRGNALPTDLNIKSDAHTVSRIEKQEAAMEARGVEEPILVFFCHLGIASILISHLINTTPAVMQQGFFLPTSSVTIFSSEERIPGQALFRCQVAGDTSHLRDGDELTSFYGSYSMPFQG</sequence>
<dbReference type="Pfam" id="PF00300">
    <property type="entry name" value="His_Phos_1"/>
    <property type="match status" value="1"/>
</dbReference>
<name>C4G9H5_9FIRM</name>
<dbReference type="InterPro" id="IPR029033">
    <property type="entry name" value="His_PPase_superfam"/>
</dbReference>
<reference evidence="1" key="1">
    <citation type="submission" date="2009-04" db="EMBL/GenBank/DDBJ databases">
        <authorList>
            <person name="Weinstock G."/>
            <person name="Sodergren E."/>
            <person name="Clifton S."/>
            <person name="Fulton L."/>
            <person name="Fulton B."/>
            <person name="Courtney L."/>
            <person name="Fronick C."/>
            <person name="Harrison M."/>
            <person name="Strong C."/>
            <person name="Farmer C."/>
            <person name="Delahaunty K."/>
            <person name="Markovic C."/>
            <person name="Hall O."/>
            <person name="Minx P."/>
            <person name="Tomlinson C."/>
            <person name="Mitreva M."/>
            <person name="Nelson J."/>
            <person name="Hou S."/>
            <person name="Wollam A."/>
            <person name="Pepin K.H."/>
            <person name="Johnson M."/>
            <person name="Bhonagiri V."/>
            <person name="Nash W.E."/>
            <person name="Warren W."/>
            <person name="Chinwalla A."/>
            <person name="Mardis E.R."/>
            <person name="Wilson R.K."/>
        </authorList>
    </citation>
    <scope>NUCLEOTIDE SEQUENCE [LARGE SCALE GENOMIC DNA]</scope>
    <source>
        <strain evidence="1">DSM 14600</strain>
    </source>
</reference>
<dbReference type="AlphaFoldDB" id="C4G9H5"/>
<comment type="caution">
    <text evidence="1">The sequence shown here is derived from an EMBL/GenBank/DDBJ whole genome shotgun (WGS) entry which is preliminary data.</text>
</comment>
<evidence type="ECO:0000313" key="1">
    <source>
        <dbReference type="EMBL" id="EEP29272.1"/>
    </source>
</evidence>
<keyword evidence="2" id="KW-1185">Reference proteome</keyword>